<dbReference type="RefSeq" id="WP_160613721.1">
    <property type="nucleotide sequence ID" value="NZ_JAUFQM010000001.1"/>
</dbReference>
<evidence type="ECO:0000256" key="7">
    <source>
        <dbReference type="PIRSR" id="PIRSR600223-1"/>
    </source>
</evidence>
<feature type="active site" evidence="7">
    <location>
        <position position="128"/>
    </location>
</feature>
<feature type="active site" evidence="7">
    <location>
        <position position="68"/>
    </location>
</feature>
<accession>A0A844Z3U2</accession>
<dbReference type="PRINTS" id="PR00727">
    <property type="entry name" value="LEADERPTASE"/>
</dbReference>
<keyword evidence="5 8" id="KW-0645">Protease</keyword>
<dbReference type="InterPro" id="IPR036286">
    <property type="entry name" value="LexA/Signal_pep-like_sf"/>
</dbReference>
<dbReference type="OrthoDB" id="9815782at2"/>
<dbReference type="PROSITE" id="PS00761">
    <property type="entry name" value="SPASE_I_3"/>
    <property type="match status" value="1"/>
</dbReference>
<evidence type="ECO:0000313" key="12">
    <source>
        <dbReference type="EMBL" id="MXO83361.1"/>
    </source>
</evidence>
<feature type="transmembrane region" description="Helical" evidence="8">
    <location>
        <begin position="40"/>
        <end position="59"/>
    </location>
</feature>
<feature type="domain" description="Peptidase S26" evidence="11">
    <location>
        <begin position="40"/>
        <end position="264"/>
    </location>
</feature>
<evidence type="ECO:0000259" key="11">
    <source>
        <dbReference type="Pfam" id="PF10502"/>
    </source>
</evidence>
<evidence type="ECO:0000256" key="1">
    <source>
        <dbReference type="ARBA" id="ARBA00000677"/>
    </source>
</evidence>
<dbReference type="PANTHER" id="PTHR43390">
    <property type="entry name" value="SIGNAL PEPTIDASE I"/>
    <property type="match status" value="1"/>
</dbReference>
<evidence type="ECO:0000256" key="9">
    <source>
        <dbReference type="RuleBase" id="RU362042"/>
    </source>
</evidence>
<dbReference type="SUPFAM" id="SSF51306">
    <property type="entry name" value="LexA/Signal peptidase"/>
    <property type="match status" value="1"/>
</dbReference>
<dbReference type="AlphaFoldDB" id="A0A844Z3U2"/>
<dbReference type="Proteomes" id="UP000460290">
    <property type="component" value="Unassembled WGS sequence"/>
</dbReference>
<dbReference type="InterPro" id="IPR000223">
    <property type="entry name" value="Pept_S26A_signal_pept_1"/>
</dbReference>
<dbReference type="GO" id="GO:0006465">
    <property type="term" value="P:signal peptide processing"/>
    <property type="evidence" value="ECO:0007669"/>
    <property type="project" value="InterPro"/>
</dbReference>
<organism evidence="12 13">
    <name type="scientific">Pontixanthobacter aestiaquae</name>
    <dbReference type="NCBI Taxonomy" id="1509367"/>
    <lineage>
        <taxon>Bacteria</taxon>
        <taxon>Pseudomonadati</taxon>
        <taxon>Pseudomonadota</taxon>
        <taxon>Alphaproteobacteria</taxon>
        <taxon>Sphingomonadales</taxon>
        <taxon>Erythrobacteraceae</taxon>
        <taxon>Pontixanthobacter</taxon>
    </lineage>
</organism>
<dbReference type="Gene3D" id="2.10.109.10">
    <property type="entry name" value="Umud Fragment, subunit A"/>
    <property type="match status" value="1"/>
</dbReference>
<dbReference type="Pfam" id="PF10502">
    <property type="entry name" value="Peptidase_S26"/>
    <property type="match status" value="1"/>
</dbReference>
<dbReference type="InterPro" id="IPR019758">
    <property type="entry name" value="Pept_S26A_signal_pept_1_CS"/>
</dbReference>
<dbReference type="EMBL" id="WTYZ01000001">
    <property type="protein sequence ID" value="MXO83361.1"/>
    <property type="molecule type" value="Genomic_DNA"/>
</dbReference>
<keyword evidence="13" id="KW-1185">Reference proteome</keyword>
<dbReference type="EC" id="3.4.21.89" evidence="3 8"/>
<evidence type="ECO:0000256" key="5">
    <source>
        <dbReference type="ARBA" id="ARBA00022670"/>
    </source>
</evidence>
<name>A0A844Z3U2_9SPHN</name>
<dbReference type="PANTHER" id="PTHR43390:SF1">
    <property type="entry name" value="CHLOROPLAST PROCESSING PEPTIDASE"/>
    <property type="match status" value="1"/>
</dbReference>
<dbReference type="InterPro" id="IPR019756">
    <property type="entry name" value="Pept_S26A_signal_pept_1_Ser-AS"/>
</dbReference>
<feature type="compositionally biased region" description="Polar residues" evidence="10">
    <location>
        <begin position="1"/>
        <end position="29"/>
    </location>
</feature>
<protein>
    <recommendedName>
        <fullName evidence="4 8">Signal peptidase I</fullName>
        <ecNumber evidence="3 8">3.4.21.89</ecNumber>
    </recommendedName>
</protein>
<dbReference type="NCBIfam" id="TIGR02227">
    <property type="entry name" value="sigpep_I_bact"/>
    <property type="match status" value="1"/>
</dbReference>
<dbReference type="GO" id="GO:0016020">
    <property type="term" value="C:membrane"/>
    <property type="evidence" value="ECO:0007669"/>
    <property type="project" value="UniProtKB-SubCell"/>
</dbReference>
<proteinExistence type="inferred from homology"/>
<dbReference type="GO" id="GO:0004252">
    <property type="term" value="F:serine-type endopeptidase activity"/>
    <property type="evidence" value="ECO:0007669"/>
    <property type="project" value="InterPro"/>
</dbReference>
<keyword evidence="8" id="KW-0812">Transmembrane</keyword>
<dbReference type="GO" id="GO:0009003">
    <property type="term" value="F:signal peptidase activity"/>
    <property type="evidence" value="ECO:0007669"/>
    <property type="project" value="UniProtKB-EC"/>
</dbReference>
<comment type="catalytic activity">
    <reaction evidence="1 8">
        <text>Cleavage of hydrophobic, N-terminal signal or leader sequences from secreted and periplasmic proteins.</text>
        <dbReference type="EC" id="3.4.21.89"/>
    </reaction>
</comment>
<evidence type="ECO:0000256" key="8">
    <source>
        <dbReference type="RuleBase" id="RU003993"/>
    </source>
</evidence>
<sequence>MTEPTTSADTASPETPGTTEDTAITSDTANAKPEKKEDNFFVFLIKLVVIVLVFRSFIFSPFNIPSESMLPTLQNGDYLLAAKWPYGYSKYSLPGEVPLISGRIFAGEPERGDIVIFKHPVDGTDYIKRAIALPGDTVAMVNGQLILNGTPIPKERIENFEIKISPNTECHRQAEQMTKPDGTIVCSYAQFRETLPSGESYNVLDFGPMPMDDYPAFIVPEGNLFVMGDNRDNSQDSRFPALPGGGVGIVPQDLLVARASVIMWSTDGSSEWLLPWTWFSAARGSRIGTGL</sequence>
<evidence type="ECO:0000256" key="6">
    <source>
        <dbReference type="ARBA" id="ARBA00022801"/>
    </source>
</evidence>
<evidence type="ECO:0000256" key="3">
    <source>
        <dbReference type="ARBA" id="ARBA00013208"/>
    </source>
</evidence>
<feature type="region of interest" description="Disordered" evidence="10">
    <location>
        <begin position="1"/>
        <end position="30"/>
    </location>
</feature>
<keyword evidence="8" id="KW-0472">Membrane</keyword>
<keyword evidence="6 8" id="KW-0378">Hydrolase</keyword>
<evidence type="ECO:0000256" key="2">
    <source>
        <dbReference type="ARBA" id="ARBA00009370"/>
    </source>
</evidence>
<comment type="caution">
    <text evidence="12">The sequence shown here is derived from an EMBL/GenBank/DDBJ whole genome shotgun (WGS) entry which is preliminary data.</text>
</comment>
<evidence type="ECO:0000313" key="13">
    <source>
        <dbReference type="Proteomes" id="UP000460290"/>
    </source>
</evidence>
<dbReference type="InterPro" id="IPR019533">
    <property type="entry name" value="Peptidase_S26"/>
</dbReference>
<keyword evidence="8" id="KW-1133">Transmembrane helix</keyword>
<comment type="subcellular location">
    <subcellularLocation>
        <location evidence="9">Membrane</location>
        <topology evidence="9">Single-pass type II membrane protein</topology>
    </subcellularLocation>
</comment>
<reference evidence="12 13" key="1">
    <citation type="submission" date="2019-12" db="EMBL/GenBank/DDBJ databases">
        <title>Genomic-based taxomic classification of the family Erythrobacteraceae.</title>
        <authorList>
            <person name="Xu L."/>
        </authorList>
    </citation>
    <scope>NUCLEOTIDE SEQUENCE [LARGE SCALE GENOMIC DNA]</scope>
    <source>
        <strain evidence="12 13">KCTC 42006</strain>
    </source>
</reference>
<dbReference type="PROSITE" id="PS00501">
    <property type="entry name" value="SPASE_I_1"/>
    <property type="match status" value="1"/>
</dbReference>
<dbReference type="CDD" id="cd06530">
    <property type="entry name" value="S26_SPase_I"/>
    <property type="match status" value="1"/>
</dbReference>
<evidence type="ECO:0000256" key="10">
    <source>
        <dbReference type="SAM" id="MobiDB-lite"/>
    </source>
</evidence>
<comment type="similarity">
    <text evidence="2 9">Belongs to the peptidase S26 family.</text>
</comment>
<gene>
    <name evidence="12" type="primary">lepB</name>
    <name evidence="12" type="ORF">GRI35_08290</name>
</gene>
<dbReference type="InterPro" id="IPR019757">
    <property type="entry name" value="Pept_S26A_signal_pept_1_Lys-AS"/>
</dbReference>
<dbReference type="PROSITE" id="PS00760">
    <property type="entry name" value="SPASE_I_2"/>
    <property type="match status" value="1"/>
</dbReference>
<evidence type="ECO:0000256" key="4">
    <source>
        <dbReference type="ARBA" id="ARBA00019232"/>
    </source>
</evidence>